<evidence type="ECO:0008006" key="3">
    <source>
        <dbReference type="Google" id="ProtNLM"/>
    </source>
</evidence>
<organism evidence="1 2">
    <name type="scientific">Macleaya cordata</name>
    <name type="common">Five-seeded plume-poppy</name>
    <name type="synonym">Bocconia cordata</name>
    <dbReference type="NCBI Taxonomy" id="56857"/>
    <lineage>
        <taxon>Eukaryota</taxon>
        <taxon>Viridiplantae</taxon>
        <taxon>Streptophyta</taxon>
        <taxon>Embryophyta</taxon>
        <taxon>Tracheophyta</taxon>
        <taxon>Spermatophyta</taxon>
        <taxon>Magnoliopsida</taxon>
        <taxon>Ranunculales</taxon>
        <taxon>Papaveraceae</taxon>
        <taxon>Papaveroideae</taxon>
        <taxon>Macleaya</taxon>
    </lineage>
</organism>
<protein>
    <recommendedName>
        <fullName evidence="3">Reverse transcriptase zinc-binding domain</fullName>
    </recommendedName>
</protein>
<accession>A0A200Q212</accession>
<name>A0A200Q212_MACCD</name>
<reference evidence="1 2" key="1">
    <citation type="journal article" date="2017" name="Mol. Plant">
        <title>The Genome of Medicinal Plant Macleaya cordata Provides New Insights into Benzylisoquinoline Alkaloids Metabolism.</title>
        <authorList>
            <person name="Liu X."/>
            <person name="Liu Y."/>
            <person name="Huang P."/>
            <person name="Ma Y."/>
            <person name="Qing Z."/>
            <person name="Tang Q."/>
            <person name="Cao H."/>
            <person name="Cheng P."/>
            <person name="Zheng Y."/>
            <person name="Yuan Z."/>
            <person name="Zhou Y."/>
            <person name="Liu J."/>
            <person name="Tang Z."/>
            <person name="Zhuo Y."/>
            <person name="Zhang Y."/>
            <person name="Yu L."/>
            <person name="Huang J."/>
            <person name="Yang P."/>
            <person name="Peng Q."/>
            <person name="Zhang J."/>
            <person name="Jiang W."/>
            <person name="Zhang Z."/>
            <person name="Lin K."/>
            <person name="Ro D.K."/>
            <person name="Chen X."/>
            <person name="Xiong X."/>
            <person name="Shang Y."/>
            <person name="Huang S."/>
            <person name="Zeng J."/>
        </authorList>
    </citation>
    <scope>NUCLEOTIDE SEQUENCE [LARGE SCALE GENOMIC DNA]</scope>
    <source>
        <strain evidence="2">cv. BLH2017</strain>
        <tissue evidence="1">Root</tissue>
    </source>
</reference>
<dbReference type="AlphaFoldDB" id="A0A200Q212"/>
<keyword evidence="2" id="KW-1185">Reference proteome</keyword>
<evidence type="ECO:0000313" key="1">
    <source>
        <dbReference type="EMBL" id="OVA04455.1"/>
    </source>
</evidence>
<evidence type="ECO:0000313" key="2">
    <source>
        <dbReference type="Proteomes" id="UP000195402"/>
    </source>
</evidence>
<dbReference type="InParanoid" id="A0A200Q212"/>
<gene>
    <name evidence="1" type="ORF">BVC80_1717g16</name>
</gene>
<sequence length="86" mass="10338">MLFSWKTNLGNEKSKLILKMLPAAILWCVWKERNSRVFEDKEEEVDKVVCNIKVLAFRWVSNEEAFRGCTIDWVMGRWRQFIFEPP</sequence>
<proteinExistence type="predicted"/>
<comment type="caution">
    <text evidence="1">The sequence shown here is derived from an EMBL/GenBank/DDBJ whole genome shotgun (WGS) entry which is preliminary data.</text>
</comment>
<dbReference type="EMBL" id="MVGT01003301">
    <property type="protein sequence ID" value="OVA04455.1"/>
    <property type="molecule type" value="Genomic_DNA"/>
</dbReference>
<dbReference type="Proteomes" id="UP000195402">
    <property type="component" value="Unassembled WGS sequence"/>
</dbReference>